<comment type="subcellular location">
    <subcellularLocation>
        <location evidence="1">Cytoplasm</location>
    </subcellularLocation>
</comment>
<dbReference type="InterPro" id="IPR023753">
    <property type="entry name" value="FAD/NAD-binding_dom"/>
</dbReference>
<evidence type="ECO:0000256" key="7">
    <source>
        <dbReference type="ARBA" id="ARBA00022827"/>
    </source>
</evidence>
<dbReference type="Gene3D" id="3.50.50.60">
    <property type="entry name" value="FAD/NAD(P)-binding domain"/>
    <property type="match status" value="2"/>
</dbReference>
<dbReference type="NCBIfam" id="TIGR01350">
    <property type="entry name" value="lipoamide_DH"/>
    <property type="match status" value="1"/>
</dbReference>
<keyword evidence="10" id="KW-1015">Disulfide bond</keyword>
<evidence type="ECO:0000256" key="16">
    <source>
        <dbReference type="RuleBase" id="RU003692"/>
    </source>
</evidence>
<sequence>MSDAEADLVILGGGSGGYAAAFRAAELGMSVTLIEKDKLGGTCLHRGCIPTKALLHAAEVADSAREGEQFGVKTTLEGVDMAGVHKYKDGIVTRLYKGLQGLAKAHKVTFVEGSGTYVGGTTVEVDGTRYTGKNIILATGSYSKTLPGLELGGRIIASEEALQLDYVPKKAIVLGGGVIGVEFASVWASFGTDVTIVEALPRLVPNEDEFASKQLERAFRRRKIGYKTGVKFTEAKQDDSGVTVTLESGETLEADVLLVAVGRGPNTAGHGYEEAGVQLDRGFVVTDERLRTSNPNVYAVGDIVPGLQLAHRGFQQGVFVAEEIAGLNPSPIDEDGIPRVTYSHPEVASVGLTEAAAKEQYGAEVEAFTYDLGGNGKSQILKTSGAVKLVKAPDGPVVGLHLVGDRVGELIGEAQLIYNWEAFPEDVAPLIHAHPTQSEALGEAHLALAGKPLHVHG</sequence>
<dbReference type="PRINTS" id="PR00411">
    <property type="entry name" value="PNDRDTASEI"/>
</dbReference>
<evidence type="ECO:0000259" key="17">
    <source>
        <dbReference type="Pfam" id="PF02852"/>
    </source>
</evidence>
<dbReference type="Pfam" id="PF02852">
    <property type="entry name" value="Pyr_redox_dim"/>
    <property type="match status" value="1"/>
</dbReference>
<dbReference type="InterPro" id="IPR012999">
    <property type="entry name" value="Pyr_OxRdtase_I_AS"/>
</dbReference>
<dbReference type="Pfam" id="PF07992">
    <property type="entry name" value="Pyr_redox_2"/>
    <property type="match status" value="1"/>
</dbReference>
<dbReference type="GO" id="GO:0006103">
    <property type="term" value="P:2-oxoglutarate metabolic process"/>
    <property type="evidence" value="ECO:0007669"/>
    <property type="project" value="TreeGrafter"/>
</dbReference>
<evidence type="ECO:0000259" key="18">
    <source>
        <dbReference type="Pfam" id="PF07992"/>
    </source>
</evidence>
<keyword evidence="14" id="KW-0547">Nucleotide-binding</keyword>
<keyword evidence="7 14" id="KW-0274">FAD</keyword>
<comment type="caution">
    <text evidence="19">The sequence shown here is derived from an EMBL/GenBank/DDBJ whole genome shotgun (WGS) entry which is preliminary data.</text>
</comment>
<feature type="disulfide bond" description="Redox-active" evidence="15">
    <location>
        <begin position="43"/>
        <end position="48"/>
    </location>
</feature>
<keyword evidence="20" id="KW-1185">Reference proteome</keyword>
<evidence type="ECO:0000256" key="9">
    <source>
        <dbReference type="ARBA" id="ARBA00023027"/>
    </source>
</evidence>
<evidence type="ECO:0000256" key="5">
    <source>
        <dbReference type="ARBA" id="ARBA00022490"/>
    </source>
</evidence>
<dbReference type="EC" id="1.8.1.4" evidence="3 16"/>
<keyword evidence="5" id="KW-0963">Cytoplasm</keyword>
<evidence type="ECO:0000256" key="15">
    <source>
        <dbReference type="PIRSR" id="PIRSR000350-4"/>
    </source>
</evidence>
<dbReference type="InterPro" id="IPR006258">
    <property type="entry name" value="Lipoamide_DH"/>
</dbReference>
<keyword evidence="8 16" id="KW-0560">Oxidoreductase</keyword>
<feature type="binding site" evidence="14">
    <location>
        <position position="198"/>
    </location>
    <ligand>
        <name>NAD(+)</name>
        <dbReference type="ChEBI" id="CHEBI:57540"/>
    </ligand>
</feature>
<evidence type="ECO:0000256" key="11">
    <source>
        <dbReference type="ARBA" id="ARBA00023284"/>
    </source>
</evidence>
<evidence type="ECO:0000256" key="3">
    <source>
        <dbReference type="ARBA" id="ARBA00012608"/>
    </source>
</evidence>
<feature type="binding site" evidence="14">
    <location>
        <position position="52"/>
    </location>
    <ligand>
        <name>FAD</name>
        <dbReference type="ChEBI" id="CHEBI:57692"/>
    </ligand>
</feature>
<keyword evidence="6 16" id="KW-0285">Flavoprotein</keyword>
<keyword evidence="9 14" id="KW-0520">NAD</keyword>
<dbReference type="InterPro" id="IPR001100">
    <property type="entry name" value="Pyr_nuc-diS_OxRdtase"/>
</dbReference>
<dbReference type="GO" id="GO:0004148">
    <property type="term" value="F:dihydrolipoyl dehydrogenase (NADH) activity"/>
    <property type="evidence" value="ECO:0007669"/>
    <property type="project" value="UniProtKB-EC"/>
</dbReference>
<evidence type="ECO:0000256" key="14">
    <source>
        <dbReference type="PIRSR" id="PIRSR000350-3"/>
    </source>
</evidence>
<evidence type="ECO:0000256" key="6">
    <source>
        <dbReference type="ARBA" id="ARBA00022630"/>
    </source>
</evidence>
<organism evidence="19 20">
    <name type="scientific">Prauserella sediminis</name>
    <dbReference type="NCBI Taxonomy" id="577680"/>
    <lineage>
        <taxon>Bacteria</taxon>
        <taxon>Bacillati</taxon>
        <taxon>Actinomycetota</taxon>
        <taxon>Actinomycetes</taxon>
        <taxon>Pseudonocardiales</taxon>
        <taxon>Pseudonocardiaceae</taxon>
        <taxon>Prauserella</taxon>
        <taxon>Prauserella salsuginis group</taxon>
    </lineage>
</organism>
<dbReference type="Proteomes" id="UP000564573">
    <property type="component" value="Unassembled WGS sequence"/>
</dbReference>
<dbReference type="FunFam" id="3.30.390.30:FF:000001">
    <property type="entry name" value="Dihydrolipoyl dehydrogenase"/>
    <property type="match status" value="1"/>
</dbReference>
<evidence type="ECO:0000256" key="8">
    <source>
        <dbReference type="ARBA" id="ARBA00023002"/>
    </source>
</evidence>
<feature type="binding site" evidence="14">
    <location>
        <position position="302"/>
    </location>
    <ligand>
        <name>FAD</name>
        <dbReference type="ChEBI" id="CHEBI:57692"/>
    </ligand>
</feature>
<dbReference type="GO" id="GO:0005737">
    <property type="term" value="C:cytoplasm"/>
    <property type="evidence" value="ECO:0007669"/>
    <property type="project" value="UniProtKB-SubCell"/>
</dbReference>
<dbReference type="InterPro" id="IPR036188">
    <property type="entry name" value="FAD/NAD-bd_sf"/>
</dbReference>
<dbReference type="GO" id="GO:0050660">
    <property type="term" value="F:flavin adenine dinucleotide binding"/>
    <property type="evidence" value="ECO:0007669"/>
    <property type="project" value="InterPro"/>
</dbReference>
<evidence type="ECO:0000256" key="12">
    <source>
        <dbReference type="ARBA" id="ARBA00049187"/>
    </source>
</evidence>
<dbReference type="SUPFAM" id="SSF51905">
    <property type="entry name" value="FAD/NAD(P)-binding domain"/>
    <property type="match status" value="1"/>
</dbReference>
<dbReference type="PIRSF" id="PIRSF000350">
    <property type="entry name" value="Mercury_reductase_MerA"/>
    <property type="match status" value="1"/>
</dbReference>
<evidence type="ECO:0000256" key="4">
    <source>
        <dbReference type="ARBA" id="ARBA00016961"/>
    </source>
</evidence>
<dbReference type="Gene3D" id="3.30.390.30">
    <property type="match status" value="1"/>
</dbReference>
<evidence type="ECO:0000256" key="13">
    <source>
        <dbReference type="PIRSR" id="PIRSR000350-2"/>
    </source>
</evidence>
<protein>
    <recommendedName>
        <fullName evidence="4 16">Dihydrolipoyl dehydrogenase</fullName>
        <ecNumber evidence="3 16">1.8.1.4</ecNumber>
    </recommendedName>
</protein>
<dbReference type="SUPFAM" id="SSF55424">
    <property type="entry name" value="FAD/NAD-linked reductases, dimerisation (C-terminal) domain"/>
    <property type="match status" value="1"/>
</dbReference>
<feature type="binding site" evidence="14">
    <location>
        <position position="262"/>
    </location>
    <ligand>
        <name>NAD(+)</name>
        <dbReference type="ChEBI" id="CHEBI:57540"/>
    </ligand>
</feature>
<dbReference type="RefSeq" id="WP_183778173.1">
    <property type="nucleotide sequence ID" value="NZ_JACIBS010000001.1"/>
</dbReference>
<comment type="miscellaneous">
    <text evidence="16">The active site is a redox-active disulfide bond.</text>
</comment>
<evidence type="ECO:0000256" key="2">
    <source>
        <dbReference type="ARBA" id="ARBA00007532"/>
    </source>
</evidence>
<dbReference type="InterPro" id="IPR004099">
    <property type="entry name" value="Pyr_nucl-diS_OxRdtase_dimer"/>
</dbReference>
<comment type="catalytic activity">
    <reaction evidence="12 16">
        <text>N(6)-[(R)-dihydrolipoyl]-L-lysyl-[protein] + NAD(+) = N(6)-[(R)-lipoyl]-L-lysyl-[protein] + NADH + H(+)</text>
        <dbReference type="Rhea" id="RHEA:15045"/>
        <dbReference type="Rhea" id="RHEA-COMP:10474"/>
        <dbReference type="Rhea" id="RHEA-COMP:10475"/>
        <dbReference type="ChEBI" id="CHEBI:15378"/>
        <dbReference type="ChEBI" id="CHEBI:57540"/>
        <dbReference type="ChEBI" id="CHEBI:57945"/>
        <dbReference type="ChEBI" id="CHEBI:83099"/>
        <dbReference type="ChEBI" id="CHEBI:83100"/>
        <dbReference type="EC" id="1.8.1.4"/>
    </reaction>
</comment>
<feature type="domain" description="Pyridine nucleotide-disulphide oxidoreductase dimerisation" evidence="17">
    <location>
        <begin position="337"/>
        <end position="444"/>
    </location>
</feature>
<dbReference type="InterPro" id="IPR050151">
    <property type="entry name" value="Class-I_Pyr_Nuc-Dis_Oxidored"/>
</dbReference>
<keyword evidence="11 16" id="KW-0676">Redox-active center</keyword>
<accession>A0A839XB88</accession>
<evidence type="ECO:0000256" key="10">
    <source>
        <dbReference type="ARBA" id="ARBA00023157"/>
    </source>
</evidence>
<evidence type="ECO:0000256" key="1">
    <source>
        <dbReference type="ARBA" id="ARBA00004496"/>
    </source>
</evidence>
<gene>
    <name evidence="19" type="ORF">FB384_000136</name>
</gene>
<dbReference type="PRINTS" id="PR00368">
    <property type="entry name" value="FADPNR"/>
</dbReference>
<dbReference type="PROSITE" id="PS00076">
    <property type="entry name" value="PYRIDINE_REDOX_1"/>
    <property type="match status" value="1"/>
</dbReference>
<feature type="domain" description="FAD/NAD(P)-binding" evidence="18">
    <location>
        <begin position="7"/>
        <end position="317"/>
    </location>
</feature>
<dbReference type="InterPro" id="IPR016156">
    <property type="entry name" value="FAD/NAD-linked_Rdtase_dimer_sf"/>
</dbReference>
<comment type="cofactor">
    <cofactor evidence="14 16">
        <name>FAD</name>
        <dbReference type="ChEBI" id="CHEBI:57692"/>
    </cofactor>
    <text evidence="14 16">Binds 1 FAD per subunit.</text>
</comment>
<name>A0A839XB88_9PSEU</name>
<proteinExistence type="inferred from homology"/>
<feature type="binding site" evidence="14">
    <location>
        <position position="115"/>
    </location>
    <ligand>
        <name>FAD</name>
        <dbReference type="ChEBI" id="CHEBI:57692"/>
    </ligand>
</feature>
<comment type="similarity">
    <text evidence="2 16">Belongs to the class-I pyridine nucleotide-disulfide oxidoreductase family.</text>
</comment>
<feature type="binding site" evidence="14">
    <location>
        <begin position="139"/>
        <end position="141"/>
    </location>
    <ligand>
        <name>FAD</name>
        <dbReference type="ChEBI" id="CHEBI:57692"/>
    </ligand>
</feature>
<evidence type="ECO:0000313" key="19">
    <source>
        <dbReference type="EMBL" id="MBB3661232.1"/>
    </source>
</evidence>
<dbReference type="AlphaFoldDB" id="A0A839XB88"/>
<dbReference type="PANTHER" id="PTHR22912:SF217">
    <property type="entry name" value="DIHYDROLIPOYL DEHYDROGENASE"/>
    <property type="match status" value="1"/>
</dbReference>
<dbReference type="PANTHER" id="PTHR22912">
    <property type="entry name" value="DISULFIDE OXIDOREDUCTASE"/>
    <property type="match status" value="1"/>
</dbReference>
<feature type="binding site" evidence="14">
    <location>
        <begin position="175"/>
        <end position="182"/>
    </location>
    <ligand>
        <name>NAD(+)</name>
        <dbReference type="ChEBI" id="CHEBI:57540"/>
    </ligand>
</feature>
<evidence type="ECO:0000313" key="20">
    <source>
        <dbReference type="Proteomes" id="UP000564573"/>
    </source>
</evidence>
<feature type="active site" description="Proton acceptor" evidence="13">
    <location>
        <position position="434"/>
    </location>
</feature>
<dbReference type="EMBL" id="JACIBS010000001">
    <property type="protein sequence ID" value="MBB3661232.1"/>
    <property type="molecule type" value="Genomic_DNA"/>
</dbReference>
<reference evidence="19 20" key="1">
    <citation type="submission" date="2020-08" db="EMBL/GenBank/DDBJ databases">
        <title>Sequencing the genomes of 1000 actinobacteria strains.</title>
        <authorList>
            <person name="Klenk H.-P."/>
        </authorList>
    </citation>
    <scope>NUCLEOTIDE SEQUENCE [LARGE SCALE GENOMIC DNA]</scope>
    <source>
        <strain evidence="19 20">DSM 45267</strain>
    </source>
</reference>